<dbReference type="Gene3D" id="2.60.40.1730">
    <property type="entry name" value="tricorn interacting facor f3 domain"/>
    <property type="match status" value="1"/>
</dbReference>
<dbReference type="EMBL" id="BTSY01000002">
    <property type="protein sequence ID" value="GMT13271.1"/>
    <property type="molecule type" value="Genomic_DNA"/>
</dbReference>
<feature type="domain" description="Aminopeptidase N-like N-terminal" evidence="1">
    <location>
        <begin position="21"/>
        <end position="122"/>
    </location>
</feature>
<evidence type="ECO:0000313" key="2">
    <source>
        <dbReference type="EMBL" id="GMT13271.1"/>
    </source>
</evidence>
<evidence type="ECO:0000313" key="3">
    <source>
        <dbReference type="Proteomes" id="UP001432322"/>
    </source>
</evidence>
<dbReference type="PANTHER" id="PTHR11533">
    <property type="entry name" value="PROTEASE M1 ZINC METALLOPROTEASE"/>
    <property type="match status" value="1"/>
</dbReference>
<dbReference type="SUPFAM" id="SSF63737">
    <property type="entry name" value="Leukotriene A4 hydrolase N-terminal domain"/>
    <property type="match status" value="1"/>
</dbReference>
<accession>A0AAV5V1S5</accession>
<dbReference type="GO" id="GO:0006508">
    <property type="term" value="P:proteolysis"/>
    <property type="evidence" value="ECO:0007669"/>
    <property type="project" value="TreeGrafter"/>
</dbReference>
<gene>
    <name evidence="2" type="ORF">PFISCL1PPCAC_4568</name>
</gene>
<dbReference type="GO" id="GO:0043171">
    <property type="term" value="P:peptide catabolic process"/>
    <property type="evidence" value="ECO:0007669"/>
    <property type="project" value="TreeGrafter"/>
</dbReference>
<dbReference type="GO" id="GO:0016020">
    <property type="term" value="C:membrane"/>
    <property type="evidence" value="ECO:0007669"/>
    <property type="project" value="TreeGrafter"/>
</dbReference>
<protein>
    <recommendedName>
        <fullName evidence="1">Aminopeptidase N-like N-terminal domain-containing protein</fullName>
    </recommendedName>
</protein>
<dbReference type="InterPro" id="IPR042097">
    <property type="entry name" value="Aminopeptidase_N-like_N_sf"/>
</dbReference>
<feature type="non-terminal residue" evidence="2">
    <location>
        <position position="1"/>
    </location>
</feature>
<dbReference type="GO" id="GO:0008270">
    <property type="term" value="F:zinc ion binding"/>
    <property type="evidence" value="ECO:0007669"/>
    <property type="project" value="TreeGrafter"/>
</dbReference>
<dbReference type="AlphaFoldDB" id="A0AAV5V1S5"/>
<dbReference type="PANTHER" id="PTHR11533:SF299">
    <property type="entry name" value="AMINOPEPTIDASE"/>
    <property type="match status" value="1"/>
</dbReference>
<feature type="non-terminal residue" evidence="2">
    <location>
        <position position="126"/>
    </location>
</feature>
<keyword evidence="3" id="KW-1185">Reference proteome</keyword>
<dbReference type="Proteomes" id="UP001432322">
    <property type="component" value="Unassembled WGS sequence"/>
</dbReference>
<dbReference type="GO" id="GO:0042277">
    <property type="term" value="F:peptide binding"/>
    <property type="evidence" value="ECO:0007669"/>
    <property type="project" value="TreeGrafter"/>
</dbReference>
<reference evidence="2" key="1">
    <citation type="submission" date="2023-10" db="EMBL/GenBank/DDBJ databases">
        <title>Genome assembly of Pristionchus species.</title>
        <authorList>
            <person name="Yoshida K."/>
            <person name="Sommer R.J."/>
        </authorList>
    </citation>
    <scope>NUCLEOTIDE SEQUENCE</scope>
    <source>
        <strain evidence="2">RS5133</strain>
    </source>
</reference>
<comment type="caution">
    <text evidence="2">The sequence shown here is derived from an EMBL/GenBank/DDBJ whole genome shotgun (WGS) entry which is preliminary data.</text>
</comment>
<dbReference type="GO" id="GO:0070006">
    <property type="term" value="F:metalloaminopeptidase activity"/>
    <property type="evidence" value="ECO:0007669"/>
    <property type="project" value="TreeGrafter"/>
</dbReference>
<name>A0AAV5V1S5_9BILA</name>
<evidence type="ECO:0000259" key="1">
    <source>
        <dbReference type="Pfam" id="PF17900"/>
    </source>
</evidence>
<dbReference type="InterPro" id="IPR045357">
    <property type="entry name" value="Aminopeptidase_N-like_N"/>
</dbReference>
<dbReference type="GO" id="GO:0005737">
    <property type="term" value="C:cytoplasm"/>
    <property type="evidence" value="ECO:0007669"/>
    <property type="project" value="TreeGrafter"/>
</dbReference>
<proteinExistence type="predicted"/>
<sequence>GWNNVEAVRSKDLRLSNFIRPIHYEIKMNVSVKGYENSHSSRFDGKVHISLNISAPAKVIEVHSLGLDIQNVGLYTVNTVGKREYLNQNKFKMNRERETIVIPSKRLIRPGEDVHVEVKYNGTALM</sequence>
<organism evidence="2 3">
    <name type="scientific">Pristionchus fissidentatus</name>
    <dbReference type="NCBI Taxonomy" id="1538716"/>
    <lineage>
        <taxon>Eukaryota</taxon>
        <taxon>Metazoa</taxon>
        <taxon>Ecdysozoa</taxon>
        <taxon>Nematoda</taxon>
        <taxon>Chromadorea</taxon>
        <taxon>Rhabditida</taxon>
        <taxon>Rhabditina</taxon>
        <taxon>Diplogasteromorpha</taxon>
        <taxon>Diplogasteroidea</taxon>
        <taxon>Neodiplogasteridae</taxon>
        <taxon>Pristionchus</taxon>
    </lineage>
</organism>
<dbReference type="GO" id="GO:0005615">
    <property type="term" value="C:extracellular space"/>
    <property type="evidence" value="ECO:0007669"/>
    <property type="project" value="TreeGrafter"/>
</dbReference>
<dbReference type="Pfam" id="PF17900">
    <property type="entry name" value="Peptidase_M1_N"/>
    <property type="match status" value="1"/>
</dbReference>
<dbReference type="InterPro" id="IPR050344">
    <property type="entry name" value="Peptidase_M1_aminopeptidases"/>
</dbReference>